<dbReference type="NCBIfam" id="TIGR00173">
    <property type="entry name" value="menD"/>
    <property type="match status" value="1"/>
</dbReference>
<feature type="domain" description="Thiamine pyrophosphate enzyme TPP-binding" evidence="8">
    <location>
        <begin position="427"/>
        <end position="553"/>
    </location>
</feature>
<evidence type="ECO:0000256" key="2">
    <source>
        <dbReference type="ARBA" id="ARBA00022679"/>
    </source>
</evidence>
<evidence type="ECO:0000256" key="7">
    <source>
        <dbReference type="HAMAP-Rule" id="MF_01659"/>
    </source>
</evidence>
<keyword evidence="6 7" id="KW-0464">Manganese</keyword>
<dbReference type="EC" id="2.2.1.9" evidence="7"/>
<name>A0A8E2IGV9_9BACI</name>
<dbReference type="InterPro" id="IPR032264">
    <property type="entry name" value="MenD_middle"/>
</dbReference>
<comment type="catalytic activity">
    <reaction evidence="7">
        <text>isochorismate + 2-oxoglutarate + H(+) = 5-enolpyruvoyl-6-hydroxy-2-succinyl-cyclohex-3-ene-1-carboxylate + CO2</text>
        <dbReference type="Rhea" id="RHEA:25593"/>
        <dbReference type="ChEBI" id="CHEBI:15378"/>
        <dbReference type="ChEBI" id="CHEBI:16526"/>
        <dbReference type="ChEBI" id="CHEBI:16810"/>
        <dbReference type="ChEBI" id="CHEBI:29780"/>
        <dbReference type="ChEBI" id="CHEBI:58818"/>
        <dbReference type="EC" id="2.2.1.9"/>
    </reaction>
</comment>
<dbReference type="PIRSF" id="PIRSF004983">
    <property type="entry name" value="MenD"/>
    <property type="match status" value="1"/>
</dbReference>
<evidence type="ECO:0000256" key="4">
    <source>
        <dbReference type="ARBA" id="ARBA00022842"/>
    </source>
</evidence>
<keyword evidence="5 7" id="KW-0786">Thiamine pyrophosphate</keyword>
<organism evidence="11 12">
    <name type="scientific">Heyndrickxia oleronia</name>
    <dbReference type="NCBI Taxonomy" id="38875"/>
    <lineage>
        <taxon>Bacteria</taxon>
        <taxon>Bacillati</taxon>
        <taxon>Bacillota</taxon>
        <taxon>Bacilli</taxon>
        <taxon>Bacillales</taxon>
        <taxon>Bacillaceae</taxon>
        <taxon>Heyndrickxia</taxon>
    </lineage>
</organism>
<comment type="cofactor">
    <cofactor evidence="7">
        <name>Mg(2+)</name>
        <dbReference type="ChEBI" id="CHEBI:18420"/>
    </cofactor>
    <cofactor evidence="7">
        <name>Mn(2+)</name>
        <dbReference type="ChEBI" id="CHEBI:29035"/>
    </cofactor>
</comment>
<evidence type="ECO:0000256" key="3">
    <source>
        <dbReference type="ARBA" id="ARBA00022723"/>
    </source>
</evidence>
<keyword evidence="1 7" id="KW-0474">Menaquinone biosynthesis</keyword>
<keyword evidence="3 7" id="KW-0479">Metal-binding</keyword>
<dbReference type="RefSeq" id="WP_078109475.1">
    <property type="nucleotide sequence ID" value="NZ_CP065424.1"/>
</dbReference>
<dbReference type="Gene3D" id="3.40.50.1220">
    <property type="entry name" value="TPP-binding domain"/>
    <property type="match status" value="1"/>
</dbReference>
<evidence type="ECO:0000256" key="1">
    <source>
        <dbReference type="ARBA" id="ARBA00022428"/>
    </source>
</evidence>
<protein>
    <recommendedName>
        <fullName evidence="7">2-succinyl-5-enolpyruvyl-6-hydroxy-3-cyclohexene-1-carboxylate synthase</fullName>
        <shortName evidence="7">SEPHCHC synthase</shortName>
        <ecNumber evidence="7">2.2.1.9</ecNumber>
    </recommendedName>
    <alternativeName>
        <fullName evidence="7">Menaquinone biosynthesis protein MenD</fullName>
    </alternativeName>
</protein>
<reference evidence="11 12" key="1">
    <citation type="submission" date="2017-01" db="EMBL/GenBank/DDBJ databases">
        <title>Draft genome sequence of Bacillus oleronius.</title>
        <authorList>
            <person name="Allam M."/>
        </authorList>
    </citation>
    <scope>NUCLEOTIDE SEQUENCE [LARGE SCALE GENOMIC DNA]</scope>
    <source>
        <strain evidence="11 12">DSM 9356</strain>
    </source>
</reference>
<dbReference type="UniPathway" id="UPA00079"/>
<sequence length="584" mass="65665">MIHQETLTKYLAMFIQELSNAGIENVVISPGSRSTPLAMLIAEHPKLNYYINIDERSAAFFALGIAKQTRKPVALLCTSGTAAANYYPAIVEARIARVPLVVLTADRPHELRDIGAPQAINQIHLYGEHVKWFTEMAIPEANEEMFSFVRTTASRAVSIALLEPAGPVHLNFPLREPLIPIIEPSPYADLDDQPSVTVTHGHLMPNENVMLDLSEKLKNTEKGLIICGVLDHPYLQDSIIELAEKLGYPILADPLSQLRSGNFSGDYIIDNYDAILKETQYKEKLKPDVILRFGGMPVSKPLMLFMKSLSDTEHFIVESGNGGWRDPIKKATQMIYCDEALFCNELCKKVNKKENAQWLYMWQHLNNISRSTVIQEIGDINELDEGKVVLELIKGMPENSTLFVGNSMPIRDVDTFFHFNSKKIRVMANRGANGIDGVVSSALGASLYGEPLFLLIGDLSFFHDLNGLLAAKMYQLNITIIVINNNGGGIFHYLPQSSEKKHFEVLFGTPTDLAFEHVVQMYNGNYSKVRNWDDFQQSIEASVETKGLHVIEVPTNREKNVEVHRKMWKHVSMEVDHYLRGDQL</sequence>
<dbReference type="GO" id="GO:0030976">
    <property type="term" value="F:thiamine pyrophosphate binding"/>
    <property type="evidence" value="ECO:0007669"/>
    <property type="project" value="UniProtKB-UniRule"/>
</dbReference>
<dbReference type="AlphaFoldDB" id="A0A8E2IGV9"/>
<dbReference type="InterPro" id="IPR029061">
    <property type="entry name" value="THDP-binding"/>
</dbReference>
<dbReference type="Proteomes" id="UP000189761">
    <property type="component" value="Unassembled WGS sequence"/>
</dbReference>
<dbReference type="PANTHER" id="PTHR42916">
    <property type="entry name" value="2-SUCCINYL-5-ENOLPYRUVYL-6-HYDROXY-3-CYCLOHEXENE-1-CARBOXYLATE SYNTHASE"/>
    <property type="match status" value="1"/>
</dbReference>
<dbReference type="Pfam" id="PF02775">
    <property type="entry name" value="TPP_enzyme_C"/>
    <property type="match status" value="1"/>
</dbReference>
<dbReference type="UniPathway" id="UPA01057">
    <property type="reaction ID" value="UER00164"/>
</dbReference>
<dbReference type="PANTHER" id="PTHR42916:SF1">
    <property type="entry name" value="PROTEIN PHYLLO, CHLOROPLASTIC"/>
    <property type="match status" value="1"/>
</dbReference>
<dbReference type="Pfam" id="PF02776">
    <property type="entry name" value="TPP_enzyme_N"/>
    <property type="match status" value="1"/>
</dbReference>
<dbReference type="GO" id="GO:0070204">
    <property type="term" value="F:2-succinyl-5-enolpyruvyl-6-hydroxy-3-cyclohexene-1-carboxylic-acid synthase activity"/>
    <property type="evidence" value="ECO:0007669"/>
    <property type="project" value="UniProtKB-UniRule"/>
</dbReference>
<comment type="function">
    <text evidence="7">Catalyzes the thiamine diphosphate-dependent decarboxylation of 2-oxoglutarate and the subsequent addition of the resulting succinic semialdehyde-thiamine pyrophosphate anion to isochorismate to yield 2-succinyl-5-enolpyruvyl-6-hydroxy-3-cyclohexene-1-carboxylate (SEPHCHC).</text>
</comment>
<comment type="pathway">
    <text evidence="7">Quinol/quinone metabolism; menaquinone biosynthesis.</text>
</comment>
<evidence type="ECO:0000259" key="9">
    <source>
        <dbReference type="Pfam" id="PF02776"/>
    </source>
</evidence>
<evidence type="ECO:0000256" key="6">
    <source>
        <dbReference type="ARBA" id="ARBA00023211"/>
    </source>
</evidence>
<comment type="cofactor">
    <cofactor evidence="7">
        <name>thiamine diphosphate</name>
        <dbReference type="ChEBI" id="CHEBI:58937"/>
    </cofactor>
    <text evidence="7">Binds 1 thiamine pyrophosphate per subunit.</text>
</comment>
<keyword evidence="12" id="KW-1185">Reference proteome</keyword>
<comment type="caution">
    <text evidence="11">The sequence shown here is derived from an EMBL/GenBank/DDBJ whole genome shotgun (WGS) entry which is preliminary data.</text>
</comment>
<dbReference type="CDD" id="cd02009">
    <property type="entry name" value="TPP_SHCHC_synthase"/>
    <property type="match status" value="1"/>
</dbReference>
<evidence type="ECO:0000313" key="11">
    <source>
        <dbReference type="EMBL" id="OOP69691.1"/>
    </source>
</evidence>
<feature type="domain" description="Menaquinone biosynthesis protein MenD middle" evidence="10">
    <location>
        <begin position="219"/>
        <end position="404"/>
    </location>
</feature>
<dbReference type="InterPro" id="IPR029035">
    <property type="entry name" value="DHS-like_NAD/FAD-binding_dom"/>
</dbReference>
<dbReference type="CDD" id="cd07037">
    <property type="entry name" value="TPP_PYR_MenD"/>
    <property type="match status" value="1"/>
</dbReference>
<dbReference type="GO" id="GO:0000287">
    <property type="term" value="F:magnesium ion binding"/>
    <property type="evidence" value="ECO:0007669"/>
    <property type="project" value="UniProtKB-UniRule"/>
</dbReference>
<evidence type="ECO:0000313" key="12">
    <source>
        <dbReference type="Proteomes" id="UP000189761"/>
    </source>
</evidence>
<gene>
    <name evidence="7" type="primary">menD</name>
    <name evidence="11" type="ORF">BWZ43_03835</name>
</gene>
<evidence type="ECO:0000259" key="10">
    <source>
        <dbReference type="Pfam" id="PF16582"/>
    </source>
</evidence>
<keyword evidence="2 7" id="KW-0808">Transferase</keyword>
<comment type="subunit">
    <text evidence="7">Homodimer.</text>
</comment>
<dbReference type="Gene3D" id="3.40.50.970">
    <property type="match status" value="2"/>
</dbReference>
<evidence type="ECO:0000256" key="5">
    <source>
        <dbReference type="ARBA" id="ARBA00023052"/>
    </source>
</evidence>
<dbReference type="SUPFAM" id="SSF52467">
    <property type="entry name" value="DHS-like NAD/FAD-binding domain"/>
    <property type="match status" value="1"/>
</dbReference>
<comment type="similarity">
    <text evidence="7">Belongs to the TPP enzyme family. MenD subfamily.</text>
</comment>
<feature type="domain" description="Thiamine pyrophosphate enzyme N-terminal TPP-binding" evidence="9">
    <location>
        <begin position="12"/>
        <end position="124"/>
    </location>
</feature>
<dbReference type="HAMAP" id="MF_01659">
    <property type="entry name" value="MenD"/>
    <property type="match status" value="1"/>
</dbReference>
<dbReference type="SUPFAM" id="SSF52518">
    <property type="entry name" value="Thiamin diphosphate-binding fold (THDP-binding)"/>
    <property type="match status" value="2"/>
</dbReference>
<dbReference type="InterPro" id="IPR004433">
    <property type="entry name" value="MenaQ_synth_MenD"/>
</dbReference>
<accession>A0A8E2IGV9</accession>
<dbReference type="GO" id="GO:0030145">
    <property type="term" value="F:manganese ion binding"/>
    <property type="evidence" value="ECO:0007669"/>
    <property type="project" value="UniProtKB-UniRule"/>
</dbReference>
<comment type="pathway">
    <text evidence="7">Quinol/quinone metabolism; 1,4-dihydroxy-2-naphthoate biosynthesis; 1,4-dihydroxy-2-naphthoate from chorismate: step 2/7.</text>
</comment>
<dbReference type="Pfam" id="PF16582">
    <property type="entry name" value="TPP_enzyme_M_2"/>
    <property type="match status" value="1"/>
</dbReference>
<dbReference type="EMBL" id="MTLA01000040">
    <property type="protein sequence ID" value="OOP69691.1"/>
    <property type="molecule type" value="Genomic_DNA"/>
</dbReference>
<dbReference type="InterPro" id="IPR012001">
    <property type="entry name" value="Thiamin_PyroP_enz_TPP-bd_dom"/>
</dbReference>
<proteinExistence type="inferred from homology"/>
<keyword evidence="4 7" id="KW-0460">Magnesium</keyword>
<evidence type="ECO:0000259" key="8">
    <source>
        <dbReference type="Pfam" id="PF02775"/>
    </source>
</evidence>
<dbReference type="GO" id="GO:0009234">
    <property type="term" value="P:menaquinone biosynthetic process"/>
    <property type="evidence" value="ECO:0007669"/>
    <property type="project" value="UniProtKB-UniRule"/>
</dbReference>
<dbReference type="InterPro" id="IPR011766">
    <property type="entry name" value="TPP_enzyme_TPP-bd"/>
</dbReference>